<dbReference type="PROSITE" id="PS50931">
    <property type="entry name" value="HTH_LYSR"/>
    <property type="match status" value="1"/>
</dbReference>
<dbReference type="Pfam" id="PF03466">
    <property type="entry name" value="LysR_substrate"/>
    <property type="match status" value="1"/>
</dbReference>
<keyword evidence="2" id="KW-0805">Transcription regulation</keyword>
<keyword evidence="4" id="KW-0804">Transcription</keyword>
<keyword evidence="3" id="KW-0238">DNA-binding</keyword>
<dbReference type="PRINTS" id="PR00039">
    <property type="entry name" value="HTHLYSR"/>
</dbReference>
<evidence type="ECO:0000256" key="2">
    <source>
        <dbReference type="ARBA" id="ARBA00023015"/>
    </source>
</evidence>
<dbReference type="OrthoDB" id="8479357at2"/>
<dbReference type="InterPro" id="IPR000847">
    <property type="entry name" value="LysR_HTH_N"/>
</dbReference>
<dbReference type="FunFam" id="1.10.10.10:FF:000001">
    <property type="entry name" value="LysR family transcriptional regulator"/>
    <property type="match status" value="1"/>
</dbReference>
<name>A0A369W6A8_9HYPH</name>
<dbReference type="Pfam" id="PF00126">
    <property type="entry name" value="HTH_1"/>
    <property type="match status" value="1"/>
</dbReference>
<proteinExistence type="inferred from homology"/>
<dbReference type="InterPro" id="IPR005119">
    <property type="entry name" value="LysR_subst-bd"/>
</dbReference>
<protein>
    <submittedName>
        <fullName evidence="7">LysR family transcriptional regulator</fullName>
    </submittedName>
</protein>
<sequence length="300" mass="33622">MRYFAQVVEKGNMTKAAEALNVAQPALGLQIRQLEDLLGTPLFDRHSRGVAVTAAGRILYERAKVILQLMEEAENEIQSLTKSKRETLTLGVTPSIMGLIGGDILTTARQEMPKVFLRLVEEPSFLLVEGIARNDVDIALVYDVEDQVNLRSIPLVNEELLLVQRYDASLADREITFGELAKFELVLVHDRDPIRQKVEAEARNRDISLEIAYEVQSLNATLDVIKGSDVVSVMPYGTVAAALERKELSARRIVSPIIQRTLYVSRHARRGRFLNEEAISRFVELLVARFTERLPGCSPV</sequence>
<keyword evidence="5" id="KW-0175">Coiled coil</keyword>
<dbReference type="AlphaFoldDB" id="A0A369W6A8"/>
<evidence type="ECO:0000313" key="7">
    <source>
        <dbReference type="EMBL" id="RDE10078.1"/>
    </source>
</evidence>
<dbReference type="EMBL" id="QQNH01000003">
    <property type="protein sequence ID" value="RDE10078.1"/>
    <property type="molecule type" value="Genomic_DNA"/>
</dbReference>
<evidence type="ECO:0000256" key="5">
    <source>
        <dbReference type="SAM" id="Coils"/>
    </source>
</evidence>
<dbReference type="RefSeq" id="WP_114644843.1">
    <property type="nucleotide sequence ID" value="NZ_QQNH01000003.1"/>
</dbReference>
<dbReference type="PANTHER" id="PTHR30419">
    <property type="entry name" value="HTH-TYPE TRANSCRIPTIONAL REGULATOR YBHD"/>
    <property type="match status" value="1"/>
</dbReference>
<reference evidence="8" key="1">
    <citation type="submission" date="2018-07" db="EMBL/GenBank/DDBJ databases">
        <authorList>
            <person name="Liu B.-T."/>
            <person name="Du Z."/>
        </authorList>
    </citation>
    <scope>NUCLEOTIDE SEQUENCE [LARGE SCALE GENOMIC DNA]</scope>
    <source>
        <strain evidence="8">XYN52</strain>
    </source>
</reference>
<evidence type="ECO:0000256" key="4">
    <source>
        <dbReference type="ARBA" id="ARBA00023163"/>
    </source>
</evidence>
<dbReference type="InterPro" id="IPR036388">
    <property type="entry name" value="WH-like_DNA-bd_sf"/>
</dbReference>
<dbReference type="GO" id="GO:0003677">
    <property type="term" value="F:DNA binding"/>
    <property type="evidence" value="ECO:0007669"/>
    <property type="project" value="UniProtKB-KW"/>
</dbReference>
<feature type="coiled-coil region" evidence="5">
    <location>
        <begin position="63"/>
        <end position="90"/>
    </location>
</feature>
<dbReference type="InterPro" id="IPR050950">
    <property type="entry name" value="HTH-type_LysR_regulators"/>
</dbReference>
<comment type="caution">
    <text evidence="7">The sequence shown here is derived from an EMBL/GenBank/DDBJ whole genome shotgun (WGS) entry which is preliminary data.</text>
</comment>
<dbReference type="GO" id="GO:0005829">
    <property type="term" value="C:cytosol"/>
    <property type="evidence" value="ECO:0007669"/>
    <property type="project" value="TreeGrafter"/>
</dbReference>
<comment type="similarity">
    <text evidence="1">Belongs to the LysR transcriptional regulatory family.</text>
</comment>
<evidence type="ECO:0000256" key="1">
    <source>
        <dbReference type="ARBA" id="ARBA00009437"/>
    </source>
</evidence>
<keyword evidence="8" id="KW-1185">Reference proteome</keyword>
<evidence type="ECO:0000313" key="8">
    <source>
        <dbReference type="Proteomes" id="UP000253759"/>
    </source>
</evidence>
<dbReference type="SUPFAM" id="SSF46785">
    <property type="entry name" value="Winged helix' DNA-binding domain"/>
    <property type="match status" value="1"/>
</dbReference>
<feature type="domain" description="HTH lysR-type" evidence="6">
    <location>
        <begin position="1"/>
        <end position="53"/>
    </location>
</feature>
<gene>
    <name evidence="7" type="ORF">DVH29_03890</name>
</gene>
<dbReference type="SUPFAM" id="SSF53850">
    <property type="entry name" value="Periplasmic binding protein-like II"/>
    <property type="match status" value="1"/>
</dbReference>
<dbReference type="Gene3D" id="3.40.190.290">
    <property type="match status" value="1"/>
</dbReference>
<dbReference type="Proteomes" id="UP000253759">
    <property type="component" value="Unassembled WGS sequence"/>
</dbReference>
<evidence type="ECO:0000256" key="3">
    <source>
        <dbReference type="ARBA" id="ARBA00023125"/>
    </source>
</evidence>
<dbReference type="InterPro" id="IPR036390">
    <property type="entry name" value="WH_DNA-bd_sf"/>
</dbReference>
<evidence type="ECO:0000259" key="6">
    <source>
        <dbReference type="PROSITE" id="PS50931"/>
    </source>
</evidence>
<dbReference type="PANTHER" id="PTHR30419:SF8">
    <property type="entry name" value="NITROGEN ASSIMILATION TRANSCRIPTIONAL ACTIVATOR-RELATED"/>
    <property type="match status" value="1"/>
</dbReference>
<dbReference type="Gene3D" id="1.10.10.10">
    <property type="entry name" value="Winged helix-like DNA-binding domain superfamily/Winged helix DNA-binding domain"/>
    <property type="match status" value="1"/>
</dbReference>
<accession>A0A369W6A8</accession>
<dbReference type="GO" id="GO:0003700">
    <property type="term" value="F:DNA-binding transcription factor activity"/>
    <property type="evidence" value="ECO:0007669"/>
    <property type="project" value="InterPro"/>
</dbReference>
<organism evidence="7 8">
    <name type="scientific">Pelagibacterium lacus</name>
    <dbReference type="NCBI Taxonomy" id="2282655"/>
    <lineage>
        <taxon>Bacteria</taxon>
        <taxon>Pseudomonadati</taxon>
        <taxon>Pseudomonadota</taxon>
        <taxon>Alphaproteobacteria</taxon>
        <taxon>Hyphomicrobiales</taxon>
        <taxon>Devosiaceae</taxon>
        <taxon>Pelagibacterium</taxon>
    </lineage>
</organism>